<comment type="caution">
    <text evidence="2">The sequence shown here is derived from an EMBL/GenBank/DDBJ whole genome shotgun (WGS) entry which is preliminary data.</text>
</comment>
<dbReference type="SUPFAM" id="SSF53098">
    <property type="entry name" value="Ribonuclease H-like"/>
    <property type="match status" value="1"/>
</dbReference>
<dbReference type="InterPro" id="IPR002559">
    <property type="entry name" value="Transposase_11"/>
</dbReference>
<reference evidence="2" key="2">
    <citation type="submission" date="2020-09" db="EMBL/GenBank/DDBJ databases">
        <authorList>
            <person name="Sun Q."/>
            <person name="Ohkuma M."/>
        </authorList>
    </citation>
    <scope>NUCLEOTIDE SEQUENCE</scope>
    <source>
        <strain evidence="2">JCM 31311</strain>
    </source>
</reference>
<protein>
    <recommendedName>
        <fullName evidence="1">Transposase IS4-like domain-containing protein</fullName>
    </recommendedName>
</protein>
<dbReference type="GO" id="GO:0004803">
    <property type="term" value="F:transposase activity"/>
    <property type="evidence" value="ECO:0007669"/>
    <property type="project" value="InterPro"/>
</dbReference>
<evidence type="ECO:0000259" key="1">
    <source>
        <dbReference type="Pfam" id="PF01609"/>
    </source>
</evidence>
<organism evidence="2 3">
    <name type="scientific">Deinococcus ruber</name>
    <dbReference type="NCBI Taxonomy" id="1848197"/>
    <lineage>
        <taxon>Bacteria</taxon>
        <taxon>Thermotogati</taxon>
        <taxon>Deinococcota</taxon>
        <taxon>Deinococci</taxon>
        <taxon>Deinococcales</taxon>
        <taxon>Deinococcaceae</taxon>
        <taxon>Deinococcus</taxon>
    </lineage>
</organism>
<reference evidence="2" key="1">
    <citation type="journal article" date="2014" name="Int. J. Syst. Evol. Microbiol.">
        <title>Complete genome sequence of Corynebacterium casei LMG S-19264T (=DSM 44701T), isolated from a smear-ripened cheese.</title>
        <authorList>
            <consortium name="US DOE Joint Genome Institute (JGI-PGF)"/>
            <person name="Walter F."/>
            <person name="Albersmeier A."/>
            <person name="Kalinowski J."/>
            <person name="Ruckert C."/>
        </authorList>
    </citation>
    <scope>NUCLEOTIDE SEQUENCE</scope>
    <source>
        <strain evidence="2">JCM 31311</strain>
    </source>
</reference>
<dbReference type="GO" id="GO:0006313">
    <property type="term" value="P:DNA transposition"/>
    <property type="evidence" value="ECO:0007669"/>
    <property type="project" value="InterPro"/>
</dbReference>
<accession>A0A918CMZ3</accession>
<evidence type="ECO:0000313" key="2">
    <source>
        <dbReference type="EMBL" id="GGR32171.1"/>
    </source>
</evidence>
<dbReference type="Proteomes" id="UP000603865">
    <property type="component" value="Unassembled WGS sequence"/>
</dbReference>
<sequence>MVLPLVWTVLPHQGNSSAAARIVLVSRLLRVLPAKRWAALLADREFVGKEWCVYLRWKGIKRCLRIKETTRIDDQLARDTFTDLHPGEVRALFERTWVYGSWMQVVVTLSPAGERVIVASDLSVLDILFAYRKRWAVECTFAALKARGLGLEQTHMTAPDRLSRLFGLLCMVLAWMVRVGDDAQTTTLPPLDNRGRRFTSTARLGWKLLSQAVRGSLDTFWTYLELFKTSFPAPSAGKLRSISC</sequence>
<gene>
    <name evidence="2" type="ORF">GCM10008957_48500</name>
</gene>
<dbReference type="Pfam" id="PF01609">
    <property type="entry name" value="DDE_Tnp_1"/>
    <property type="match status" value="1"/>
</dbReference>
<dbReference type="AlphaFoldDB" id="A0A918CMZ3"/>
<dbReference type="EMBL" id="BMQL01000054">
    <property type="protein sequence ID" value="GGR32171.1"/>
    <property type="molecule type" value="Genomic_DNA"/>
</dbReference>
<keyword evidence="3" id="KW-1185">Reference proteome</keyword>
<feature type="domain" description="Transposase IS4-like" evidence="1">
    <location>
        <begin position="12"/>
        <end position="173"/>
    </location>
</feature>
<dbReference type="GO" id="GO:0003677">
    <property type="term" value="F:DNA binding"/>
    <property type="evidence" value="ECO:0007669"/>
    <property type="project" value="InterPro"/>
</dbReference>
<name>A0A918CMZ3_9DEIO</name>
<proteinExistence type="predicted"/>
<evidence type="ECO:0000313" key="3">
    <source>
        <dbReference type="Proteomes" id="UP000603865"/>
    </source>
</evidence>
<dbReference type="InterPro" id="IPR012337">
    <property type="entry name" value="RNaseH-like_sf"/>
</dbReference>